<dbReference type="EMBL" id="BMRB01000006">
    <property type="protein sequence ID" value="GGS52066.1"/>
    <property type="molecule type" value="Genomic_DNA"/>
</dbReference>
<dbReference type="SUPFAM" id="SSF51905">
    <property type="entry name" value="FAD/NAD(P)-binding domain"/>
    <property type="match status" value="1"/>
</dbReference>
<dbReference type="GO" id="GO:0004497">
    <property type="term" value="F:monooxygenase activity"/>
    <property type="evidence" value="ECO:0007669"/>
    <property type="project" value="UniProtKB-KW"/>
</dbReference>
<evidence type="ECO:0000256" key="1">
    <source>
        <dbReference type="ARBA" id="ARBA00023002"/>
    </source>
</evidence>
<dbReference type="Proteomes" id="UP000660680">
    <property type="component" value="Unassembled WGS sequence"/>
</dbReference>
<sequence>MDRTTVCVVGGGPAGMVLGLLLARAGIEVTVLEKHADFLRDFRGDTVHPPTLDLLDDLGLGEEFAKIPQRHIDTVGLPYQGQIVQIGDLSQLKGRHPYIAMVPQWDFLDLLKRAAEDEPAFRLCMETEATGLLREGGRVVGVTYRTAAGDAGEIRADLTVACDGRSSLLRASAGLTPKEWATPMDVWWFRLPRHETDPSGIVGNITAARAAVMIDRGEYWQCAVLIGKGTDRAARRGEVADIVRQLGVGTPWVLDRVDALDSWDDVKVLDVKLNRLHRWHVDGLLCIGDAAHAMSPVGGIGINLAVQDAIATAGLLADKIKRGSLTGDDLALVRRRRLLPTVVLQGMQRFLHRVAIGPVVRGEVEVAMSDRLPLPMRVLRRFPRLRGLPATVLGRGVRTEPTPRFARR</sequence>
<dbReference type="InterPro" id="IPR050631">
    <property type="entry name" value="PheA/TfdB_FAD_monoxygenase"/>
</dbReference>
<evidence type="ECO:0000313" key="4">
    <source>
        <dbReference type="Proteomes" id="UP000660680"/>
    </source>
</evidence>
<dbReference type="InterPro" id="IPR002938">
    <property type="entry name" value="FAD-bd"/>
</dbReference>
<dbReference type="NCBIfam" id="NF004833">
    <property type="entry name" value="PRK06185.1-1"/>
    <property type="match status" value="1"/>
</dbReference>
<proteinExistence type="predicted"/>
<dbReference type="PRINTS" id="PR00420">
    <property type="entry name" value="RNGMNOXGNASE"/>
</dbReference>
<dbReference type="InterPro" id="IPR036188">
    <property type="entry name" value="FAD/NAD-bd_sf"/>
</dbReference>
<dbReference type="GO" id="GO:0071949">
    <property type="term" value="F:FAD binding"/>
    <property type="evidence" value="ECO:0007669"/>
    <property type="project" value="InterPro"/>
</dbReference>
<reference evidence="3" key="2">
    <citation type="submission" date="2020-09" db="EMBL/GenBank/DDBJ databases">
        <authorList>
            <person name="Sun Q."/>
            <person name="Ohkuma M."/>
        </authorList>
    </citation>
    <scope>NUCLEOTIDE SEQUENCE</scope>
    <source>
        <strain evidence="3">JCM 3276</strain>
    </source>
</reference>
<feature type="domain" description="FAD-binding" evidence="2">
    <location>
        <begin position="3"/>
        <end position="321"/>
    </location>
</feature>
<accession>A0A918GP97</accession>
<gene>
    <name evidence="3" type="ORF">GCM10010171_53910</name>
</gene>
<name>A0A918GP97_9PSEU</name>
<comment type="caution">
    <text evidence="3">The sequence shown here is derived from an EMBL/GenBank/DDBJ whole genome shotgun (WGS) entry which is preliminary data.</text>
</comment>
<evidence type="ECO:0000313" key="3">
    <source>
        <dbReference type="EMBL" id="GGS52066.1"/>
    </source>
</evidence>
<keyword evidence="4" id="KW-1185">Reference proteome</keyword>
<dbReference type="PANTHER" id="PTHR43476:SF5">
    <property type="entry name" value="FAD-DEPENDENT MONOOXYGENASE"/>
    <property type="match status" value="1"/>
</dbReference>
<dbReference type="AlphaFoldDB" id="A0A918GP97"/>
<dbReference type="NCBIfam" id="NF004834">
    <property type="entry name" value="PRK06185.1-3"/>
    <property type="match status" value="1"/>
</dbReference>
<dbReference type="Gene3D" id="3.50.50.60">
    <property type="entry name" value="FAD/NAD(P)-binding domain"/>
    <property type="match status" value="2"/>
</dbReference>
<reference evidence="3" key="1">
    <citation type="journal article" date="2014" name="Int. J. Syst. Evol. Microbiol.">
        <title>Complete genome sequence of Corynebacterium casei LMG S-19264T (=DSM 44701T), isolated from a smear-ripened cheese.</title>
        <authorList>
            <consortium name="US DOE Joint Genome Institute (JGI-PGF)"/>
            <person name="Walter F."/>
            <person name="Albersmeier A."/>
            <person name="Kalinowski J."/>
            <person name="Ruckert C."/>
        </authorList>
    </citation>
    <scope>NUCLEOTIDE SEQUENCE</scope>
    <source>
        <strain evidence="3">JCM 3276</strain>
    </source>
</reference>
<protein>
    <submittedName>
        <fullName evidence="3">Monooxygenase, FAD-binding protein</fullName>
    </submittedName>
</protein>
<dbReference type="PANTHER" id="PTHR43476">
    <property type="entry name" value="3-(3-HYDROXY-PHENYL)PROPIONATE/3-HYDROXYCINNAMIC ACID HYDROXYLASE"/>
    <property type="match status" value="1"/>
</dbReference>
<organism evidence="3 4">
    <name type="scientific">Actinokineospora fastidiosa</name>
    <dbReference type="NCBI Taxonomy" id="1816"/>
    <lineage>
        <taxon>Bacteria</taxon>
        <taxon>Bacillati</taxon>
        <taxon>Actinomycetota</taxon>
        <taxon>Actinomycetes</taxon>
        <taxon>Pseudonocardiales</taxon>
        <taxon>Pseudonocardiaceae</taxon>
        <taxon>Actinokineospora</taxon>
    </lineage>
</organism>
<keyword evidence="1" id="KW-0560">Oxidoreductase</keyword>
<dbReference type="RefSeq" id="WP_189213402.1">
    <property type="nucleotide sequence ID" value="NZ_BMRB01000006.1"/>
</dbReference>
<keyword evidence="3" id="KW-0503">Monooxygenase</keyword>
<evidence type="ECO:0000259" key="2">
    <source>
        <dbReference type="Pfam" id="PF01494"/>
    </source>
</evidence>
<dbReference type="Pfam" id="PF01494">
    <property type="entry name" value="FAD_binding_3"/>
    <property type="match status" value="1"/>
</dbReference>